<comment type="catalytic activity">
    <reaction evidence="1">
        <text>ATP + protein L-histidine = ADP + protein N-phospho-L-histidine.</text>
        <dbReference type="EC" id="2.7.13.3"/>
    </reaction>
</comment>
<evidence type="ECO:0000313" key="8">
    <source>
        <dbReference type="EMBL" id="GAC18742.1"/>
    </source>
</evidence>
<evidence type="ECO:0000256" key="6">
    <source>
        <dbReference type="ARBA" id="ARBA00023012"/>
    </source>
</evidence>
<dbReference type="Gene3D" id="1.10.287.130">
    <property type="match status" value="1"/>
</dbReference>
<dbReference type="eggNOG" id="COG4191">
    <property type="taxonomic scope" value="Bacteria"/>
</dbReference>
<dbReference type="PANTHER" id="PTHR45453:SF1">
    <property type="entry name" value="PHOSPHATE REGULON SENSOR PROTEIN PHOR"/>
    <property type="match status" value="1"/>
</dbReference>
<dbReference type="InterPro" id="IPR003594">
    <property type="entry name" value="HATPase_dom"/>
</dbReference>
<dbReference type="Gene3D" id="3.30.565.10">
    <property type="entry name" value="Histidine kinase-like ATPase, C-terminal domain"/>
    <property type="match status" value="1"/>
</dbReference>
<dbReference type="InterPro" id="IPR035965">
    <property type="entry name" value="PAS-like_dom_sf"/>
</dbReference>
<protein>
    <recommendedName>
        <fullName evidence="2">histidine kinase</fullName>
        <ecNumber evidence="2">2.7.13.3</ecNumber>
    </recommendedName>
</protein>
<dbReference type="SUPFAM" id="SSF55785">
    <property type="entry name" value="PYP-like sensor domain (PAS domain)"/>
    <property type="match status" value="1"/>
</dbReference>
<dbReference type="CDD" id="cd00075">
    <property type="entry name" value="HATPase"/>
    <property type="match status" value="1"/>
</dbReference>
<gene>
    <name evidence="8" type="ORF">GARC_1771</name>
</gene>
<dbReference type="InterPro" id="IPR003661">
    <property type="entry name" value="HisK_dim/P_dom"/>
</dbReference>
<keyword evidence="6" id="KW-0902">Two-component regulatory system</keyword>
<keyword evidence="9" id="KW-1185">Reference proteome</keyword>
<organism evidence="8 9">
    <name type="scientific">Paraglaciecola arctica BSs20135</name>
    <dbReference type="NCBI Taxonomy" id="493475"/>
    <lineage>
        <taxon>Bacteria</taxon>
        <taxon>Pseudomonadati</taxon>
        <taxon>Pseudomonadota</taxon>
        <taxon>Gammaproteobacteria</taxon>
        <taxon>Alteromonadales</taxon>
        <taxon>Alteromonadaceae</taxon>
        <taxon>Paraglaciecola</taxon>
    </lineage>
</organism>
<keyword evidence="3" id="KW-0597">Phosphoprotein</keyword>
<proteinExistence type="predicted"/>
<evidence type="ECO:0000256" key="3">
    <source>
        <dbReference type="ARBA" id="ARBA00022553"/>
    </source>
</evidence>
<dbReference type="GO" id="GO:0000155">
    <property type="term" value="F:phosphorelay sensor kinase activity"/>
    <property type="evidence" value="ECO:0007669"/>
    <property type="project" value="InterPro"/>
</dbReference>
<dbReference type="GO" id="GO:0005886">
    <property type="term" value="C:plasma membrane"/>
    <property type="evidence" value="ECO:0007669"/>
    <property type="project" value="TreeGrafter"/>
</dbReference>
<dbReference type="SUPFAM" id="SSF47384">
    <property type="entry name" value="Homodimeric domain of signal transducing histidine kinase"/>
    <property type="match status" value="1"/>
</dbReference>
<dbReference type="PROSITE" id="PS50109">
    <property type="entry name" value="HIS_KIN"/>
    <property type="match status" value="1"/>
</dbReference>
<dbReference type="Pfam" id="PF00512">
    <property type="entry name" value="HisKA"/>
    <property type="match status" value="1"/>
</dbReference>
<evidence type="ECO:0000256" key="1">
    <source>
        <dbReference type="ARBA" id="ARBA00000085"/>
    </source>
</evidence>
<dbReference type="EC" id="2.7.13.3" evidence="2"/>
<dbReference type="Proteomes" id="UP000006327">
    <property type="component" value="Unassembled WGS sequence"/>
</dbReference>
<keyword evidence="5 8" id="KW-0418">Kinase</keyword>
<dbReference type="PRINTS" id="PR00344">
    <property type="entry name" value="BCTRLSENSOR"/>
</dbReference>
<dbReference type="RefSeq" id="WP_007618869.1">
    <property type="nucleotide sequence ID" value="NZ_BAEO01000024.1"/>
</dbReference>
<evidence type="ECO:0000256" key="4">
    <source>
        <dbReference type="ARBA" id="ARBA00022679"/>
    </source>
</evidence>
<name>K6YKQ2_9ALTE</name>
<evidence type="ECO:0000256" key="2">
    <source>
        <dbReference type="ARBA" id="ARBA00012438"/>
    </source>
</evidence>
<keyword evidence="4 8" id="KW-0808">Transferase</keyword>
<dbReference type="CDD" id="cd00082">
    <property type="entry name" value="HisKA"/>
    <property type="match status" value="1"/>
</dbReference>
<dbReference type="SUPFAM" id="SSF55874">
    <property type="entry name" value="ATPase domain of HSP90 chaperone/DNA topoisomerase II/histidine kinase"/>
    <property type="match status" value="1"/>
</dbReference>
<dbReference type="SMART" id="SM00387">
    <property type="entry name" value="HATPase_c"/>
    <property type="match status" value="1"/>
</dbReference>
<dbReference type="InterPro" id="IPR036890">
    <property type="entry name" value="HATPase_C_sf"/>
</dbReference>
<dbReference type="Pfam" id="PF02518">
    <property type="entry name" value="HATPase_c"/>
    <property type="match status" value="1"/>
</dbReference>
<dbReference type="Gene3D" id="3.30.450.20">
    <property type="entry name" value="PAS domain"/>
    <property type="match status" value="1"/>
</dbReference>
<dbReference type="AlphaFoldDB" id="K6YKQ2"/>
<dbReference type="GO" id="GO:0016036">
    <property type="term" value="P:cellular response to phosphate starvation"/>
    <property type="evidence" value="ECO:0007669"/>
    <property type="project" value="TreeGrafter"/>
</dbReference>
<dbReference type="GO" id="GO:0004721">
    <property type="term" value="F:phosphoprotein phosphatase activity"/>
    <property type="evidence" value="ECO:0007669"/>
    <property type="project" value="TreeGrafter"/>
</dbReference>
<dbReference type="InterPro" id="IPR004358">
    <property type="entry name" value="Sig_transdc_His_kin-like_C"/>
</dbReference>
<dbReference type="SMART" id="SM00388">
    <property type="entry name" value="HisKA"/>
    <property type="match status" value="1"/>
</dbReference>
<dbReference type="InterPro" id="IPR050351">
    <property type="entry name" value="BphY/WalK/GraS-like"/>
</dbReference>
<comment type="caution">
    <text evidence="8">The sequence shown here is derived from an EMBL/GenBank/DDBJ whole genome shotgun (WGS) entry which is preliminary data.</text>
</comment>
<evidence type="ECO:0000313" key="9">
    <source>
        <dbReference type="Proteomes" id="UP000006327"/>
    </source>
</evidence>
<dbReference type="InterPro" id="IPR036097">
    <property type="entry name" value="HisK_dim/P_sf"/>
</dbReference>
<dbReference type="InterPro" id="IPR005467">
    <property type="entry name" value="His_kinase_dom"/>
</dbReference>
<dbReference type="OrthoDB" id="9776727at2"/>
<evidence type="ECO:0000259" key="7">
    <source>
        <dbReference type="PROSITE" id="PS50109"/>
    </source>
</evidence>
<dbReference type="PANTHER" id="PTHR45453">
    <property type="entry name" value="PHOSPHATE REGULON SENSOR PROTEIN PHOR"/>
    <property type="match status" value="1"/>
</dbReference>
<accession>K6YKQ2</accession>
<evidence type="ECO:0000256" key="5">
    <source>
        <dbReference type="ARBA" id="ARBA00022777"/>
    </source>
</evidence>
<reference evidence="8 9" key="1">
    <citation type="journal article" date="2017" name="Antonie Van Leeuwenhoek">
        <title>Rhizobium rhizosphaerae sp. nov., a novel species isolated from rice rhizosphere.</title>
        <authorList>
            <person name="Zhao J.J."/>
            <person name="Zhang J."/>
            <person name="Zhang R.J."/>
            <person name="Zhang C.W."/>
            <person name="Yin H.Q."/>
            <person name="Zhang X.X."/>
        </authorList>
    </citation>
    <scope>NUCLEOTIDE SEQUENCE [LARGE SCALE GENOMIC DNA]</scope>
    <source>
        <strain evidence="8 9">BSs20135</strain>
    </source>
</reference>
<dbReference type="EMBL" id="BAEO01000024">
    <property type="protein sequence ID" value="GAC18742.1"/>
    <property type="molecule type" value="Genomic_DNA"/>
</dbReference>
<sequence length="419" mass="45492">MGTSNILIEASRDSLSALGEVVRHDALKKASHGSNTQELDALRLQANRLEHLLQVMPAGVVVIDGKGFVRQSNNLAKALLGEPLEGQQWRTIIARSFKPQADDGHEVSLHDGRKVKLSITPLEKEPGQLIVLTDLTETRQLQQRIGHLQKLSSLGKMVASLAHQIRTPLSAAMLYAANLSNSTLNKTSREKFSHKLVSRLRDLESQVNDMLLFAKSGDEQVISEISLQSLMQEVQQGADAMLQSQQARLVLSLPEPDVVILGNKTALAGALQNLIHNALTVKPQNALIKIAVNRQKNNPDWVDLSVTDNGPGIKTENLNRVFEPFFTTKSNGTGLGLAVVRSVAQSHQGKVHVTNSAEGGACFTLCLPTYDDRQSPHQVTVSTHQAIEPTKQAIAPTKQAIAPTKSVQPQQYFADAAGS</sequence>
<dbReference type="STRING" id="493475.GARC_1771"/>
<feature type="domain" description="Histidine kinase" evidence="7">
    <location>
        <begin position="160"/>
        <end position="371"/>
    </location>
</feature>